<dbReference type="STRING" id="1547283.A9C19_06395"/>
<dbReference type="EMBL" id="CP016020">
    <property type="protein sequence ID" value="APH06984.1"/>
    <property type="molecule type" value="Genomic_DNA"/>
</dbReference>
<proteinExistence type="predicted"/>
<dbReference type="KEGG" id="bwh:A9C19_06395"/>
<organism evidence="1 2">
    <name type="scientific">Bacillus weihaiensis</name>
    <dbReference type="NCBI Taxonomy" id="1547283"/>
    <lineage>
        <taxon>Bacteria</taxon>
        <taxon>Bacillati</taxon>
        <taxon>Bacillota</taxon>
        <taxon>Bacilli</taxon>
        <taxon>Bacillales</taxon>
        <taxon>Bacillaceae</taxon>
        <taxon>Bacillus</taxon>
    </lineage>
</organism>
<accession>A0A1L3MXC2</accession>
<protein>
    <submittedName>
        <fullName evidence="1">YqzE family protein</fullName>
    </submittedName>
</protein>
<evidence type="ECO:0000313" key="1">
    <source>
        <dbReference type="EMBL" id="APH06984.1"/>
    </source>
</evidence>
<name>A0A1L3MXC2_9BACI</name>
<dbReference type="OrthoDB" id="2691835at2"/>
<dbReference type="Pfam" id="PF14038">
    <property type="entry name" value="YqzE"/>
    <property type="match status" value="1"/>
</dbReference>
<dbReference type="RefSeq" id="WP_072581772.1">
    <property type="nucleotide sequence ID" value="NZ_CP016020.1"/>
</dbReference>
<reference evidence="1 2" key="1">
    <citation type="journal article" date="2016" name="Sci. Rep.">
        <title>Complete genome sequence and transcriptomic analysis of a novel marine strain Bacillus weihaiensis reveals the mechanism of brown algae degradation.</title>
        <authorList>
            <person name="Zhu Y."/>
            <person name="Chen P."/>
            <person name="Bao Y."/>
            <person name="Men Y."/>
            <person name="Zeng Y."/>
            <person name="Yang J."/>
            <person name="Sun J."/>
            <person name="Sun Y."/>
        </authorList>
    </citation>
    <scope>NUCLEOTIDE SEQUENCE [LARGE SCALE GENOMIC DNA]</scope>
    <source>
        <strain evidence="1 2">Alg07</strain>
    </source>
</reference>
<dbReference type="AlphaFoldDB" id="A0A1L3MXC2"/>
<dbReference type="Proteomes" id="UP000181936">
    <property type="component" value="Chromosome"/>
</dbReference>
<gene>
    <name evidence="1" type="ORF">A9C19_06395</name>
</gene>
<sequence>MSTNDYVKYVTQQLVKFMDTPRETRKKQREERKTELESTFYSNRWFGVLPFAFKLFIKKRKYRVNGKQ</sequence>
<keyword evidence="2" id="KW-1185">Reference proteome</keyword>
<dbReference type="InterPro" id="IPR025622">
    <property type="entry name" value="YqzE"/>
</dbReference>
<evidence type="ECO:0000313" key="2">
    <source>
        <dbReference type="Proteomes" id="UP000181936"/>
    </source>
</evidence>